<keyword evidence="1" id="KW-0472">Membrane</keyword>
<comment type="caution">
    <text evidence="2">The sequence shown here is derived from an EMBL/GenBank/DDBJ whole genome shotgun (WGS) entry which is preliminary data.</text>
</comment>
<reference evidence="2 3" key="1">
    <citation type="submission" date="2024-05" db="EMBL/GenBank/DDBJ databases">
        <title>Sphingomonas sp. HF-S3 16S ribosomal RNA gene Genome sequencing and assembly.</title>
        <authorList>
            <person name="Lee H."/>
        </authorList>
    </citation>
    <scope>NUCLEOTIDE SEQUENCE [LARGE SCALE GENOMIC DNA]</scope>
    <source>
        <strain evidence="2 3">HF-S3</strain>
    </source>
</reference>
<dbReference type="EMBL" id="JBDIZK010000001">
    <property type="protein sequence ID" value="MEN3745549.1"/>
    <property type="molecule type" value="Genomic_DNA"/>
</dbReference>
<accession>A0ABV0B1S2</accession>
<keyword evidence="1" id="KW-1133">Transmembrane helix</keyword>
<evidence type="ECO:0000313" key="3">
    <source>
        <dbReference type="Proteomes" id="UP001427805"/>
    </source>
</evidence>
<dbReference type="Proteomes" id="UP001427805">
    <property type="component" value="Unassembled WGS sequence"/>
</dbReference>
<keyword evidence="1" id="KW-0812">Transmembrane</keyword>
<protein>
    <submittedName>
        <fullName evidence="2">Uncharacterized protein</fullName>
    </submittedName>
</protein>
<evidence type="ECO:0000313" key="2">
    <source>
        <dbReference type="EMBL" id="MEN3745549.1"/>
    </source>
</evidence>
<dbReference type="RefSeq" id="WP_346244561.1">
    <property type="nucleotide sequence ID" value="NZ_JBDIZK010000001.1"/>
</dbReference>
<evidence type="ECO:0000256" key="1">
    <source>
        <dbReference type="SAM" id="Phobius"/>
    </source>
</evidence>
<keyword evidence="3" id="KW-1185">Reference proteome</keyword>
<name>A0ABV0B1S2_9SPHN</name>
<sequence length="283" mass="32766">MPIGEAQAFVCDSSLTLWCTVRWIMTDRGAAASLIGACVTAAGLVFAGSQIYFSRRQHEDERQWKRSEFVRTLLSEMVSNPNIALISRILDWREGPAPIPPSFQSLFDARRAATPAPAWDAPRIGHDYFEINWDRFVRSLKVDRDAEWREPDMYAYRTCFDSFCTFIQGVAEDVRTLGVAASEYADLSFYCYRIIFPLNAARDRDYDADERLRDYIEAYYNAKTYNVLLKQAQVYALSHPGLDCPSDKFPDRIVDYPTEKSLRGRQRRSIRDNMMRALRRFRA</sequence>
<feature type="transmembrane region" description="Helical" evidence="1">
    <location>
        <begin position="30"/>
        <end position="53"/>
    </location>
</feature>
<organism evidence="2 3">
    <name type="scientific">Sphingomonas rustica</name>
    <dbReference type="NCBI Taxonomy" id="3103142"/>
    <lineage>
        <taxon>Bacteria</taxon>
        <taxon>Pseudomonadati</taxon>
        <taxon>Pseudomonadota</taxon>
        <taxon>Alphaproteobacteria</taxon>
        <taxon>Sphingomonadales</taxon>
        <taxon>Sphingomonadaceae</taxon>
        <taxon>Sphingomonas</taxon>
    </lineage>
</organism>
<proteinExistence type="predicted"/>
<gene>
    <name evidence="2" type="ORF">TPR58_00110</name>
</gene>